<keyword evidence="1" id="KW-0732">Signal</keyword>
<feature type="chain" id="PRO_5046367537" description="Lipocalin-like domain-containing protein" evidence="1">
    <location>
        <begin position="23"/>
        <end position="118"/>
    </location>
</feature>
<evidence type="ECO:0008006" key="4">
    <source>
        <dbReference type="Google" id="ProtNLM"/>
    </source>
</evidence>
<dbReference type="Proteomes" id="UP000310168">
    <property type="component" value="Unassembled WGS sequence"/>
</dbReference>
<dbReference type="RefSeq" id="WP_137998856.1">
    <property type="nucleotide sequence ID" value="NZ_SJDU01000268.1"/>
</dbReference>
<reference evidence="2 3" key="1">
    <citation type="journal article" date="2019" name="Anaerobe">
        <title>Brachyspira catarrhinii sp. nov., an anaerobic intestinal spirochaete isolated from vervet monkeys may have been misidentified as Brachyspira aalborgi in previous studies.</title>
        <authorList>
            <person name="Phillips N.D."/>
            <person name="La T."/>
            <person name="Hampson D.J."/>
        </authorList>
    </citation>
    <scope>NUCLEOTIDE SEQUENCE [LARGE SCALE GENOMIC DNA]</scope>
    <source>
        <strain evidence="2 3">Z12</strain>
    </source>
</reference>
<evidence type="ECO:0000313" key="3">
    <source>
        <dbReference type="Proteomes" id="UP000310168"/>
    </source>
</evidence>
<evidence type="ECO:0000256" key="1">
    <source>
        <dbReference type="SAM" id="SignalP"/>
    </source>
</evidence>
<dbReference type="EMBL" id="SJDU01000268">
    <property type="protein sequence ID" value="TKZ32531.1"/>
    <property type="molecule type" value="Genomic_DNA"/>
</dbReference>
<gene>
    <name evidence="2" type="ORF">EZH24_09155</name>
</gene>
<name>A0ABY2TP94_9SPIR</name>
<feature type="signal peptide" evidence="1">
    <location>
        <begin position="1"/>
        <end position="22"/>
    </location>
</feature>
<organism evidence="2 3">
    <name type="scientific">Brachyspira catarrhinii</name>
    <dbReference type="NCBI Taxonomy" id="2528966"/>
    <lineage>
        <taxon>Bacteria</taxon>
        <taxon>Pseudomonadati</taxon>
        <taxon>Spirochaetota</taxon>
        <taxon>Spirochaetia</taxon>
        <taxon>Brachyspirales</taxon>
        <taxon>Brachyspiraceae</taxon>
        <taxon>Brachyspira</taxon>
    </lineage>
</organism>
<proteinExistence type="predicted"/>
<evidence type="ECO:0000313" key="2">
    <source>
        <dbReference type="EMBL" id="TKZ32531.1"/>
    </source>
</evidence>
<keyword evidence="3" id="KW-1185">Reference proteome</keyword>
<sequence length="118" mass="12388">MKNSKKLFLIILSVLVVVFVSCKDKGTDPAPTTFKVSYIAGTWTGDGVEFTISDSGNMTMTSPATITFQIPEADWNSEKTEYTINGDDVGISGASITFTSATSGTATSADGTTAISKQ</sequence>
<comment type="caution">
    <text evidence="2">The sequence shown here is derived from an EMBL/GenBank/DDBJ whole genome shotgun (WGS) entry which is preliminary data.</text>
</comment>
<dbReference type="PROSITE" id="PS51257">
    <property type="entry name" value="PROKAR_LIPOPROTEIN"/>
    <property type="match status" value="1"/>
</dbReference>
<protein>
    <recommendedName>
        <fullName evidence="4">Lipocalin-like domain-containing protein</fullName>
    </recommendedName>
</protein>
<accession>A0ABY2TP94</accession>